<evidence type="ECO:0000313" key="5">
    <source>
        <dbReference type="EMBL" id="KAK3226584.1"/>
    </source>
</evidence>
<evidence type="ECO:0000313" key="6">
    <source>
        <dbReference type="Proteomes" id="UP001281410"/>
    </source>
</evidence>
<gene>
    <name evidence="5" type="ORF">Dsin_006446</name>
</gene>
<name>A0AAE0EFW2_9ROSI</name>
<evidence type="ECO:0000256" key="3">
    <source>
        <dbReference type="ARBA" id="ARBA00022723"/>
    </source>
</evidence>
<accession>A0AAE0EFW2</accession>
<dbReference type="InterPro" id="IPR029063">
    <property type="entry name" value="SAM-dependent_MTases_sf"/>
</dbReference>
<keyword evidence="6" id="KW-1185">Reference proteome</keyword>
<organism evidence="5 6">
    <name type="scientific">Dipteronia sinensis</name>
    <dbReference type="NCBI Taxonomy" id="43782"/>
    <lineage>
        <taxon>Eukaryota</taxon>
        <taxon>Viridiplantae</taxon>
        <taxon>Streptophyta</taxon>
        <taxon>Embryophyta</taxon>
        <taxon>Tracheophyta</taxon>
        <taxon>Spermatophyta</taxon>
        <taxon>Magnoliopsida</taxon>
        <taxon>eudicotyledons</taxon>
        <taxon>Gunneridae</taxon>
        <taxon>Pentapetalae</taxon>
        <taxon>rosids</taxon>
        <taxon>malvids</taxon>
        <taxon>Sapindales</taxon>
        <taxon>Sapindaceae</taxon>
        <taxon>Hippocastanoideae</taxon>
        <taxon>Acereae</taxon>
        <taxon>Dipteronia</taxon>
    </lineage>
</organism>
<dbReference type="Proteomes" id="UP001281410">
    <property type="component" value="Unassembled WGS sequence"/>
</dbReference>
<protein>
    <submittedName>
        <fullName evidence="5">Uncharacterized protein</fullName>
    </submittedName>
</protein>
<keyword evidence="4" id="KW-0460">Magnesium</keyword>
<dbReference type="AlphaFoldDB" id="A0AAE0EFW2"/>
<dbReference type="Gene3D" id="1.10.1200.270">
    <property type="entry name" value="Methyltransferase, alpha-helical capping domain"/>
    <property type="match status" value="1"/>
</dbReference>
<dbReference type="Pfam" id="PF03492">
    <property type="entry name" value="Methyltransf_7"/>
    <property type="match status" value="1"/>
</dbReference>
<keyword evidence="3" id="KW-0479">Metal-binding</keyword>
<dbReference type="InterPro" id="IPR042086">
    <property type="entry name" value="MeTrfase_capping"/>
</dbReference>
<dbReference type="Gene3D" id="3.40.50.150">
    <property type="entry name" value="Vaccinia Virus protein VP39"/>
    <property type="match status" value="1"/>
</dbReference>
<evidence type="ECO:0000256" key="1">
    <source>
        <dbReference type="ARBA" id="ARBA00022603"/>
    </source>
</evidence>
<dbReference type="GO" id="GO:0032259">
    <property type="term" value="P:methylation"/>
    <property type="evidence" value="ECO:0007669"/>
    <property type="project" value="UniProtKB-KW"/>
</dbReference>
<evidence type="ECO:0000256" key="4">
    <source>
        <dbReference type="ARBA" id="ARBA00022842"/>
    </source>
</evidence>
<dbReference type="InterPro" id="IPR005299">
    <property type="entry name" value="MeTrfase_7"/>
</dbReference>
<evidence type="ECO:0000256" key="2">
    <source>
        <dbReference type="ARBA" id="ARBA00022679"/>
    </source>
</evidence>
<proteinExistence type="predicted"/>
<dbReference type="SUPFAM" id="SSF53335">
    <property type="entry name" value="S-adenosyl-L-methionine-dependent methyltransferases"/>
    <property type="match status" value="1"/>
</dbReference>
<reference evidence="5" key="1">
    <citation type="journal article" date="2023" name="Plant J.">
        <title>Genome sequences and population genomics provide insights into the demographic history, inbreeding, and mutation load of two 'living fossil' tree species of Dipteronia.</title>
        <authorList>
            <person name="Feng Y."/>
            <person name="Comes H.P."/>
            <person name="Chen J."/>
            <person name="Zhu S."/>
            <person name="Lu R."/>
            <person name="Zhang X."/>
            <person name="Li P."/>
            <person name="Qiu J."/>
            <person name="Olsen K.M."/>
            <person name="Qiu Y."/>
        </authorList>
    </citation>
    <scope>NUCLEOTIDE SEQUENCE</scope>
    <source>
        <strain evidence="5">NBL</strain>
    </source>
</reference>
<dbReference type="EMBL" id="JANJYJ010000002">
    <property type="protein sequence ID" value="KAK3226584.1"/>
    <property type="molecule type" value="Genomic_DNA"/>
</dbReference>
<dbReference type="GO" id="GO:0008168">
    <property type="term" value="F:methyltransferase activity"/>
    <property type="evidence" value="ECO:0007669"/>
    <property type="project" value="UniProtKB-KW"/>
</dbReference>
<keyword evidence="1" id="KW-0489">Methyltransferase</keyword>
<dbReference type="GO" id="GO:0046872">
    <property type="term" value="F:metal ion binding"/>
    <property type="evidence" value="ECO:0007669"/>
    <property type="project" value="UniProtKB-KW"/>
</dbReference>
<dbReference type="PANTHER" id="PTHR31009">
    <property type="entry name" value="S-ADENOSYL-L-METHIONINE:CARBOXYL METHYLTRANSFERASE FAMILY PROTEIN"/>
    <property type="match status" value="1"/>
</dbReference>
<comment type="caution">
    <text evidence="5">The sequence shown here is derived from an EMBL/GenBank/DDBJ whole genome shotgun (WGS) entry which is preliminary data.</text>
</comment>
<sequence length="136" mass="15591">MGIVEEWKLDTFNVPSYAASLEEIQHVIERERSYNINLLEKFELSWDAGSIDINGDNNLDTRVKQALKVIRFVTEPILASHFGNSIMDDLFKRLSTRAKDSMEKGVLQEVFIPENLFGKVCSIIDKEVHQVCPVYT</sequence>
<keyword evidence="2" id="KW-0808">Transferase</keyword>